<dbReference type="GeneID" id="3875302"/>
<name>Q1K6D6_NEUCR</name>
<dbReference type="PROSITE" id="PS00028">
    <property type="entry name" value="ZINC_FINGER_C2H2_1"/>
    <property type="match status" value="2"/>
</dbReference>
<dbReference type="AlphaFoldDB" id="Q1K6D6"/>
<evidence type="ECO:0000313" key="4">
    <source>
        <dbReference type="EMBL" id="EAA29914.1"/>
    </source>
</evidence>
<dbReference type="RefSeq" id="XP_959150.1">
    <property type="nucleotide sequence ID" value="XM_954057.2"/>
</dbReference>
<dbReference type="PANTHER" id="PTHR14312:SF1">
    <property type="entry name" value="BASIC-LEUCINE ZIPPER TRANSCRIPTION FACTOR A"/>
    <property type="match status" value="1"/>
</dbReference>
<feature type="compositionally biased region" description="Low complexity" evidence="2">
    <location>
        <begin position="425"/>
        <end position="441"/>
    </location>
</feature>
<dbReference type="VEuPathDB" id="FungiDB:NCU09206"/>
<feature type="region of interest" description="Disordered" evidence="2">
    <location>
        <begin position="1"/>
        <end position="42"/>
    </location>
</feature>
<dbReference type="PaxDb" id="5141-EFNCRP00000008872"/>
<dbReference type="InParanoid" id="Q1K6D6"/>
<dbReference type="PROSITE" id="PS50157">
    <property type="entry name" value="ZINC_FINGER_C2H2_2"/>
    <property type="match status" value="1"/>
</dbReference>
<sequence length="463" mass="52487">MSRHNSVSTTSSGSSGRASISSEATSTSSVSSQNTYDINTSPSVKTTPSVLAGFKINNQGAAKPQGPYWCIPCNVSFQRKVDWLRHEDEFHDRHKRYPCPDCNIIFWDANTFNQHHKNAHGCRTCPHAEQVVRSTQRRTAWACGFCGAFMGASHRFVDHVAKHYEDNHNKAHWNHSLVIYGLLHQPVVHQAWKELFAQLYGHMTRDEQPILGWDAQTTGHARGFLEGQAPGKLQDLLEFFKGGREEAKRLARLSHDQAIIRSRQGVAITAIRVPVPKRSTVSTESLRHKSILQHQQQQQQQQFDRRNSATSGSTVFPQPQHHQQQEQHHQVQPQQEPTYQKQRSFSLPFTTTTTTTTITSLAQFPNPPTNKYSHLHSHSLKFSLPVGTIYETPDAASTTTTVDFFKNTLAATATMTATSNRQHQLDLQDQQQQQQQQQQQHRFTIPPLSLSKDGFFDNMDIKI</sequence>
<evidence type="ECO:0000313" key="5">
    <source>
        <dbReference type="Proteomes" id="UP000001805"/>
    </source>
</evidence>
<gene>
    <name evidence="4" type="ORF">NCU09206</name>
</gene>
<feature type="domain" description="C2H2-type" evidence="3">
    <location>
        <begin position="68"/>
        <end position="96"/>
    </location>
</feature>
<dbReference type="OMA" id="CGAFMGA"/>
<feature type="compositionally biased region" description="Low complexity" evidence="2">
    <location>
        <begin position="1"/>
        <end position="32"/>
    </location>
</feature>
<dbReference type="OrthoDB" id="654211at2759"/>
<dbReference type="InterPro" id="IPR036236">
    <property type="entry name" value="Znf_C2H2_sf"/>
</dbReference>
<dbReference type="SMART" id="SM00355">
    <property type="entry name" value="ZnF_C2H2"/>
    <property type="match status" value="3"/>
</dbReference>
<keyword evidence="1" id="KW-0863">Zinc-finger</keyword>
<evidence type="ECO:0000256" key="1">
    <source>
        <dbReference type="PROSITE-ProRule" id="PRU00042"/>
    </source>
</evidence>
<accession>Q1K6D6</accession>
<protein>
    <recommendedName>
        <fullName evidence="3">C2H2-type domain-containing protein</fullName>
    </recommendedName>
</protein>
<dbReference type="Gene3D" id="3.30.160.60">
    <property type="entry name" value="Classic Zinc Finger"/>
    <property type="match status" value="1"/>
</dbReference>
<feature type="region of interest" description="Disordered" evidence="2">
    <location>
        <begin position="420"/>
        <end position="450"/>
    </location>
</feature>
<dbReference type="Proteomes" id="UP000001805">
    <property type="component" value="Chromosome 1, Linkage Group I"/>
</dbReference>
<dbReference type="Pfam" id="PF12874">
    <property type="entry name" value="zf-met"/>
    <property type="match status" value="1"/>
</dbReference>
<evidence type="ECO:0000259" key="3">
    <source>
        <dbReference type="PROSITE" id="PS50157"/>
    </source>
</evidence>
<feature type="compositionally biased region" description="Low complexity" evidence="2">
    <location>
        <begin position="293"/>
        <end position="302"/>
    </location>
</feature>
<dbReference type="HOGENOM" id="CLU_032673_0_0_1"/>
<organism evidence="4 5">
    <name type="scientific">Neurospora crassa (strain ATCC 24698 / 74-OR23-1A / CBS 708.71 / DSM 1257 / FGSC 987)</name>
    <dbReference type="NCBI Taxonomy" id="367110"/>
    <lineage>
        <taxon>Eukaryota</taxon>
        <taxon>Fungi</taxon>
        <taxon>Dikarya</taxon>
        <taxon>Ascomycota</taxon>
        <taxon>Pezizomycotina</taxon>
        <taxon>Sordariomycetes</taxon>
        <taxon>Sordariomycetidae</taxon>
        <taxon>Sordariales</taxon>
        <taxon>Sordariaceae</taxon>
        <taxon>Neurospora</taxon>
    </lineage>
</organism>
<dbReference type="EMBL" id="CM002236">
    <property type="protein sequence ID" value="EAA29914.1"/>
    <property type="molecule type" value="Genomic_DNA"/>
</dbReference>
<evidence type="ECO:0000256" key="2">
    <source>
        <dbReference type="SAM" id="MobiDB-lite"/>
    </source>
</evidence>
<reference evidence="4 5" key="1">
    <citation type="journal article" date="2003" name="Nature">
        <title>The genome sequence of the filamentous fungus Neurospora crassa.</title>
        <authorList>
            <person name="Galagan J.E."/>
            <person name="Calvo S.E."/>
            <person name="Borkovich K.A."/>
            <person name="Selker E.U."/>
            <person name="Read N.D."/>
            <person name="Jaffe D."/>
            <person name="FitzHugh W."/>
            <person name="Ma L.J."/>
            <person name="Smirnov S."/>
            <person name="Purcell S."/>
            <person name="Rehman B."/>
            <person name="Elkins T."/>
            <person name="Engels R."/>
            <person name="Wang S."/>
            <person name="Nielsen C.B."/>
            <person name="Butler J."/>
            <person name="Endrizzi M."/>
            <person name="Qui D."/>
            <person name="Ianakiev P."/>
            <person name="Bell-Pedersen D."/>
            <person name="Nelson M.A."/>
            <person name="Werner-Washburne M."/>
            <person name="Selitrennikoff C.P."/>
            <person name="Kinsey J.A."/>
            <person name="Braun E.L."/>
            <person name="Zelter A."/>
            <person name="Schulte U."/>
            <person name="Kothe G.O."/>
            <person name="Jedd G."/>
            <person name="Mewes W."/>
            <person name="Staben C."/>
            <person name="Marcotte E."/>
            <person name="Greenberg D."/>
            <person name="Roy A."/>
            <person name="Foley K."/>
            <person name="Naylor J."/>
            <person name="Stange-Thomann N."/>
            <person name="Barrett R."/>
            <person name="Gnerre S."/>
            <person name="Kamal M."/>
            <person name="Kamvysselis M."/>
            <person name="Mauceli E."/>
            <person name="Bielke C."/>
            <person name="Rudd S."/>
            <person name="Frishman D."/>
            <person name="Krystofova S."/>
            <person name="Rasmussen C."/>
            <person name="Metzenberg R.L."/>
            <person name="Perkins D.D."/>
            <person name="Kroken S."/>
            <person name="Cogoni C."/>
            <person name="Macino G."/>
            <person name="Catcheside D."/>
            <person name="Li W."/>
            <person name="Pratt R.J."/>
            <person name="Osmani S.A."/>
            <person name="DeSouza C.P."/>
            <person name="Glass L."/>
            <person name="Orbach M.J."/>
            <person name="Berglund J.A."/>
            <person name="Voelker R."/>
            <person name="Yarden O."/>
            <person name="Plamann M."/>
            <person name="Seiler S."/>
            <person name="Dunlap J."/>
            <person name="Radford A."/>
            <person name="Aramayo R."/>
            <person name="Natvig D.O."/>
            <person name="Alex L.A."/>
            <person name="Mannhaupt G."/>
            <person name="Ebbole D.J."/>
            <person name="Freitag M."/>
            <person name="Paulsen I."/>
            <person name="Sachs M.S."/>
            <person name="Lander E.S."/>
            <person name="Nusbaum C."/>
            <person name="Birren B."/>
        </authorList>
    </citation>
    <scope>NUCLEOTIDE SEQUENCE [LARGE SCALE GENOMIC DNA]</scope>
    <source>
        <strain evidence="5">ATCC 24698 / 74-OR23-1A / CBS 708.71 / DSM 1257 / FGSC 987</strain>
    </source>
</reference>
<dbReference type="PANTHER" id="PTHR14312">
    <property type="entry name" value="CREB/ATF BZIP TRANSCRIPTION FACTOR"/>
    <property type="match status" value="1"/>
</dbReference>
<dbReference type="InterPro" id="IPR013087">
    <property type="entry name" value="Znf_C2H2_type"/>
</dbReference>
<keyword evidence="1" id="KW-0479">Metal-binding</keyword>
<feature type="compositionally biased region" description="Polar residues" evidence="2">
    <location>
        <begin position="33"/>
        <end position="42"/>
    </location>
</feature>
<feature type="region of interest" description="Disordered" evidence="2">
    <location>
        <begin position="277"/>
        <end position="345"/>
    </location>
</feature>
<proteinExistence type="predicted"/>
<keyword evidence="5" id="KW-1185">Reference proteome</keyword>
<dbReference type="GO" id="GO:0008270">
    <property type="term" value="F:zinc ion binding"/>
    <property type="evidence" value="ECO:0007669"/>
    <property type="project" value="UniProtKB-KW"/>
</dbReference>
<dbReference type="KEGG" id="ncr:NCU09206"/>
<keyword evidence="1" id="KW-0862">Zinc</keyword>
<dbReference type="SUPFAM" id="SSF57667">
    <property type="entry name" value="beta-beta-alpha zinc fingers"/>
    <property type="match status" value="1"/>
</dbReference>